<dbReference type="Pfam" id="PF19833">
    <property type="entry name" value="RecG_dom3_C"/>
    <property type="match status" value="1"/>
</dbReference>
<organism evidence="19">
    <name type="scientific">hydrothermal vent metagenome</name>
    <dbReference type="NCBI Taxonomy" id="652676"/>
    <lineage>
        <taxon>unclassified sequences</taxon>
        <taxon>metagenomes</taxon>
        <taxon>ecological metagenomes</taxon>
    </lineage>
</organism>
<dbReference type="AlphaFoldDB" id="A0A3B1D0E4"/>
<dbReference type="SUPFAM" id="SSF50249">
    <property type="entry name" value="Nucleic acid-binding proteins"/>
    <property type="match status" value="1"/>
</dbReference>
<dbReference type="GO" id="GO:0006281">
    <property type="term" value="P:DNA repair"/>
    <property type="evidence" value="ECO:0007669"/>
    <property type="project" value="UniProtKB-KW"/>
</dbReference>
<dbReference type="PROSITE" id="PS51194">
    <property type="entry name" value="HELICASE_CTER"/>
    <property type="match status" value="1"/>
</dbReference>
<evidence type="ECO:0000256" key="16">
    <source>
        <dbReference type="ARBA" id="ARBA00049819"/>
    </source>
</evidence>
<evidence type="ECO:0000256" key="11">
    <source>
        <dbReference type="ARBA" id="ARBA00023235"/>
    </source>
</evidence>
<dbReference type="GO" id="GO:0005524">
    <property type="term" value="F:ATP binding"/>
    <property type="evidence" value="ECO:0007669"/>
    <property type="project" value="UniProtKB-KW"/>
</dbReference>
<evidence type="ECO:0000256" key="12">
    <source>
        <dbReference type="ARBA" id="ARBA00034617"/>
    </source>
</evidence>
<evidence type="ECO:0000256" key="8">
    <source>
        <dbReference type="ARBA" id="ARBA00023125"/>
    </source>
</evidence>
<dbReference type="InterPro" id="IPR027417">
    <property type="entry name" value="P-loop_NTPase"/>
</dbReference>
<name>A0A3B1D0E4_9ZZZZ</name>
<dbReference type="EMBL" id="UOGD01000460">
    <property type="protein sequence ID" value="VAX29674.1"/>
    <property type="molecule type" value="Genomic_DNA"/>
</dbReference>
<evidence type="ECO:0000256" key="4">
    <source>
        <dbReference type="ARBA" id="ARBA00022763"/>
    </source>
</evidence>
<keyword evidence="5 19" id="KW-0378">Hydrolase</keyword>
<dbReference type="InterPro" id="IPR011545">
    <property type="entry name" value="DEAD/DEAH_box_helicase_dom"/>
</dbReference>
<accession>A0A3B1D0E4</accession>
<evidence type="ECO:0000256" key="6">
    <source>
        <dbReference type="ARBA" id="ARBA00022806"/>
    </source>
</evidence>
<dbReference type="PANTHER" id="PTHR47964">
    <property type="entry name" value="ATP-DEPENDENT DNA HELICASE HOMOLOG RECG, CHLOROPLASTIC"/>
    <property type="match status" value="1"/>
</dbReference>
<evidence type="ECO:0000256" key="2">
    <source>
        <dbReference type="ARBA" id="ARBA00017846"/>
    </source>
</evidence>
<sequence>MSTTIDSPIQYLKNVGPKKAEILSSIGINTINDLLYLFPYRYLDRSTILDSSRVVNFVTAGFNGEVTIIGKVVDTEEIHYGRKSVFKVSMKDSKGFFECVWFRSIKYFRDRFKTGEYYAVSAKPIITKYGHLQFTHPDFDKLSSEESEDFLHTGKIIPFYKIPEKFKKANLGELSLRRLIYHAITDYKEQIEETLPNHIIEKNNLLNIKSTIANKHFPENTELLQRAEHRLKFEELFYIESLIALKKYNYRSKVPGISYELDKKLLKQFLDSLPFELTNAQTKVLHQIRLDMESGKPMNRLLQGDVGSGKTVVAVIAMIIAVSNNKQAALMAPTEILAIQHYENIQKMLSNFPIEIELLVGGQKTKEKSKIHSKIKEGKPGIYIGTHALIEDKSEFTNLGLVIVDEQHRFGVAQRSKLISKSSAPDVLVMSATPIPRTLTMTLYGDLDVSVIDELPKNRVPIKTYLRSDGKLAQIYKFTIDKIREGSQAFIVYPLIEESEKLELKAAETYYNNLKETVFKNLNVGLIHGRMSWDEKRTVMLKFANKEYDVLVSTTVIEVGIDIPNANIMIINDAHRFGLSQLHQLRGRIGRGGSQSYCILVTSENFSRQQQDASFNFDFLSDSQIQKNKTIIRLNSLVKYTSGFKLAEIDLKLRGPGDIYGTQQSGIPKFKYADLIDDQKILLKAKQEAFKVIESDPKLRKKENAIMRKIIKDQYRDNYWYSTIG</sequence>
<dbReference type="InterPro" id="IPR012340">
    <property type="entry name" value="NA-bd_OB-fold"/>
</dbReference>
<evidence type="ECO:0000259" key="17">
    <source>
        <dbReference type="PROSITE" id="PS51192"/>
    </source>
</evidence>
<dbReference type="InterPro" id="IPR033454">
    <property type="entry name" value="RecG_wedge"/>
</dbReference>
<evidence type="ECO:0000256" key="3">
    <source>
        <dbReference type="ARBA" id="ARBA00022741"/>
    </source>
</evidence>
<dbReference type="GO" id="GO:0006310">
    <property type="term" value="P:DNA recombination"/>
    <property type="evidence" value="ECO:0007669"/>
    <property type="project" value="UniProtKB-KW"/>
</dbReference>
<dbReference type="SMART" id="SM00487">
    <property type="entry name" value="DEXDc"/>
    <property type="match status" value="1"/>
</dbReference>
<dbReference type="Pfam" id="PF00270">
    <property type="entry name" value="DEAD"/>
    <property type="match status" value="1"/>
</dbReference>
<evidence type="ECO:0000256" key="1">
    <source>
        <dbReference type="ARBA" id="ARBA00007504"/>
    </source>
</evidence>
<dbReference type="InterPro" id="IPR045562">
    <property type="entry name" value="RecG_dom3_C"/>
</dbReference>
<comment type="catalytic activity">
    <reaction evidence="14">
        <text>ATP + H2O = ADP + phosphate + H(+)</text>
        <dbReference type="Rhea" id="RHEA:13065"/>
        <dbReference type="ChEBI" id="CHEBI:15377"/>
        <dbReference type="ChEBI" id="CHEBI:15378"/>
        <dbReference type="ChEBI" id="CHEBI:30616"/>
        <dbReference type="ChEBI" id="CHEBI:43474"/>
        <dbReference type="ChEBI" id="CHEBI:456216"/>
        <dbReference type="EC" id="5.6.2.4"/>
    </reaction>
</comment>
<keyword evidence="11" id="KW-0413">Isomerase</keyword>
<dbReference type="SUPFAM" id="SSF52540">
    <property type="entry name" value="P-loop containing nucleoside triphosphate hydrolases"/>
    <property type="match status" value="2"/>
</dbReference>
<dbReference type="InterPro" id="IPR004609">
    <property type="entry name" value="ATP-dep_DNA_helicase_RecG"/>
</dbReference>
<dbReference type="GO" id="GO:0003677">
    <property type="term" value="F:DNA binding"/>
    <property type="evidence" value="ECO:0007669"/>
    <property type="project" value="UniProtKB-KW"/>
</dbReference>
<keyword evidence="6 19" id="KW-0347">Helicase</keyword>
<dbReference type="CDD" id="cd17992">
    <property type="entry name" value="DEXHc_RecG"/>
    <property type="match status" value="1"/>
</dbReference>
<keyword evidence="3" id="KW-0547">Nucleotide-binding</keyword>
<evidence type="ECO:0000256" key="13">
    <source>
        <dbReference type="ARBA" id="ARBA00034808"/>
    </source>
</evidence>
<dbReference type="Pfam" id="PF17191">
    <property type="entry name" value="RecG_wedge"/>
    <property type="match status" value="1"/>
</dbReference>
<dbReference type="NCBIfam" id="NF008168">
    <property type="entry name" value="PRK10917.2-2"/>
    <property type="match status" value="1"/>
</dbReference>
<dbReference type="GO" id="GO:0016887">
    <property type="term" value="F:ATP hydrolysis activity"/>
    <property type="evidence" value="ECO:0007669"/>
    <property type="project" value="RHEA"/>
</dbReference>
<dbReference type="NCBIfam" id="NF008165">
    <property type="entry name" value="PRK10917.1-3"/>
    <property type="match status" value="1"/>
</dbReference>
<comment type="catalytic activity">
    <reaction evidence="12">
        <text>Couples ATP hydrolysis with the unwinding of duplex DNA by translocating in the 3'-5' direction.</text>
        <dbReference type="EC" id="5.6.2.4"/>
    </reaction>
</comment>
<evidence type="ECO:0000256" key="9">
    <source>
        <dbReference type="ARBA" id="ARBA00023172"/>
    </source>
</evidence>
<dbReference type="GO" id="GO:0043138">
    <property type="term" value="F:3'-5' DNA helicase activity"/>
    <property type="evidence" value="ECO:0007669"/>
    <property type="project" value="UniProtKB-EC"/>
</dbReference>
<keyword evidence="8" id="KW-0238">DNA-binding</keyword>
<gene>
    <name evidence="19" type="ORF">MNBD_IGNAVI01-3183</name>
</gene>
<keyword evidence="4" id="KW-0227">DNA damage</keyword>
<dbReference type="InterPro" id="IPR001650">
    <property type="entry name" value="Helicase_C-like"/>
</dbReference>
<dbReference type="PANTHER" id="PTHR47964:SF1">
    <property type="entry name" value="ATP-DEPENDENT DNA HELICASE HOMOLOG RECG, CHLOROPLASTIC"/>
    <property type="match status" value="1"/>
</dbReference>
<evidence type="ECO:0000313" key="19">
    <source>
        <dbReference type="EMBL" id="VAX29674.1"/>
    </source>
</evidence>
<evidence type="ECO:0000256" key="14">
    <source>
        <dbReference type="ARBA" id="ARBA00048988"/>
    </source>
</evidence>
<dbReference type="NCBIfam" id="TIGR00643">
    <property type="entry name" value="recG"/>
    <property type="match status" value="1"/>
</dbReference>
<dbReference type="CDD" id="cd04488">
    <property type="entry name" value="RecG_wedge_OBF"/>
    <property type="match status" value="1"/>
</dbReference>
<evidence type="ECO:0000256" key="5">
    <source>
        <dbReference type="ARBA" id="ARBA00022801"/>
    </source>
</evidence>
<evidence type="ECO:0000256" key="10">
    <source>
        <dbReference type="ARBA" id="ARBA00023204"/>
    </source>
</evidence>
<dbReference type="PROSITE" id="PS51192">
    <property type="entry name" value="HELICASE_ATP_BIND_1"/>
    <property type="match status" value="1"/>
</dbReference>
<keyword evidence="9" id="KW-0233">DNA recombination</keyword>
<feature type="domain" description="Helicase C-terminal" evidence="18">
    <location>
        <begin position="471"/>
        <end position="652"/>
    </location>
</feature>
<keyword evidence="7" id="KW-0067">ATP-binding</keyword>
<feature type="domain" description="Helicase ATP-binding" evidence="17">
    <location>
        <begin position="291"/>
        <end position="452"/>
    </location>
</feature>
<comment type="similarity">
    <text evidence="1">Belongs to the helicase family. RecG subfamily.</text>
</comment>
<keyword evidence="10" id="KW-0234">DNA repair</keyword>
<dbReference type="Gene3D" id="2.40.50.140">
    <property type="entry name" value="Nucleic acid-binding proteins"/>
    <property type="match status" value="1"/>
</dbReference>
<evidence type="ECO:0000256" key="7">
    <source>
        <dbReference type="ARBA" id="ARBA00022840"/>
    </source>
</evidence>
<evidence type="ECO:0000256" key="15">
    <source>
        <dbReference type="ARBA" id="ARBA00049803"/>
    </source>
</evidence>
<dbReference type="Pfam" id="PF00271">
    <property type="entry name" value="Helicase_C"/>
    <property type="match status" value="1"/>
</dbReference>
<dbReference type="Gene3D" id="3.40.50.300">
    <property type="entry name" value="P-loop containing nucleotide triphosphate hydrolases"/>
    <property type="match status" value="2"/>
</dbReference>
<protein>
    <recommendedName>
        <fullName evidence="2">ATP-dependent DNA helicase RecG</fullName>
        <ecNumber evidence="13">5.6.2.4</ecNumber>
    </recommendedName>
    <alternativeName>
        <fullName evidence="15">DNA branch migration protein RecG</fullName>
    </alternativeName>
    <alternativeName>
        <fullName evidence="16">Probable DNA 3'-5' helicase RecG</fullName>
    </alternativeName>
</protein>
<reference evidence="19" key="1">
    <citation type="submission" date="2018-06" db="EMBL/GenBank/DDBJ databases">
        <authorList>
            <person name="Zhirakovskaya E."/>
        </authorList>
    </citation>
    <scope>NUCLEOTIDE SEQUENCE</scope>
</reference>
<proteinExistence type="inferred from homology"/>
<dbReference type="SMART" id="SM00490">
    <property type="entry name" value="HELICc"/>
    <property type="match status" value="1"/>
</dbReference>
<dbReference type="InterPro" id="IPR014001">
    <property type="entry name" value="Helicase_ATP-bd"/>
</dbReference>
<dbReference type="EC" id="5.6.2.4" evidence="13"/>
<evidence type="ECO:0000259" key="18">
    <source>
        <dbReference type="PROSITE" id="PS51194"/>
    </source>
</evidence>
<dbReference type="InterPro" id="IPR047112">
    <property type="entry name" value="RecG/Mfd"/>
</dbReference>